<dbReference type="GO" id="GO:0009250">
    <property type="term" value="P:glucan biosynthetic process"/>
    <property type="evidence" value="ECO:0007669"/>
    <property type="project" value="InterPro"/>
</dbReference>
<dbReference type="RefSeq" id="WP_073305171.1">
    <property type="nucleotide sequence ID" value="NZ_FRAW01000024.1"/>
</dbReference>
<accession>A0A1M6WE93</accession>
<name>A0A1M6WE93_9BACT</name>
<organism evidence="3 4">
    <name type="scientific">Fibrobacter intestinalis</name>
    <dbReference type="NCBI Taxonomy" id="28122"/>
    <lineage>
        <taxon>Bacteria</taxon>
        <taxon>Pseudomonadati</taxon>
        <taxon>Fibrobacterota</taxon>
        <taxon>Fibrobacteria</taxon>
        <taxon>Fibrobacterales</taxon>
        <taxon>Fibrobacteraceae</taxon>
        <taxon>Fibrobacter</taxon>
    </lineage>
</organism>
<dbReference type="Pfam" id="PF13439">
    <property type="entry name" value="Glyco_transf_4"/>
    <property type="match status" value="1"/>
</dbReference>
<dbReference type="InterPro" id="IPR011875">
    <property type="entry name" value="M1P_synthase"/>
</dbReference>
<protein>
    <submittedName>
        <fullName evidence="3">Glycogen synthase (ADP-glucose)</fullName>
    </submittedName>
</protein>
<dbReference type="SUPFAM" id="SSF53756">
    <property type="entry name" value="UDP-Glycosyltransferase/glycogen phosphorylase"/>
    <property type="match status" value="1"/>
</dbReference>
<dbReference type="Pfam" id="PF00534">
    <property type="entry name" value="Glycos_transf_1"/>
    <property type="match status" value="1"/>
</dbReference>
<dbReference type="EMBL" id="FRAW01000024">
    <property type="protein sequence ID" value="SHK92017.1"/>
    <property type="molecule type" value="Genomic_DNA"/>
</dbReference>
<feature type="domain" description="Glycosyl transferase family 1" evidence="1">
    <location>
        <begin position="196"/>
        <end position="378"/>
    </location>
</feature>
<evidence type="ECO:0000313" key="3">
    <source>
        <dbReference type="EMBL" id="SHK92017.1"/>
    </source>
</evidence>
<proteinExistence type="predicted"/>
<dbReference type="AlphaFoldDB" id="A0A1M6WE93"/>
<dbReference type="InterPro" id="IPR001296">
    <property type="entry name" value="Glyco_trans_1"/>
</dbReference>
<dbReference type="InterPro" id="IPR050194">
    <property type="entry name" value="Glycosyltransferase_grp1"/>
</dbReference>
<evidence type="ECO:0000259" key="2">
    <source>
        <dbReference type="Pfam" id="PF13439"/>
    </source>
</evidence>
<dbReference type="CDD" id="cd03801">
    <property type="entry name" value="GT4_PimA-like"/>
    <property type="match status" value="1"/>
</dbReference>
<dbReference type="InterPro" id="IPR028098">
    <property type="entry name" value="Glyco_trans_4-like_N"/>
</dbReference>
<dbReference type="PANTHER" id="PTHR45947:SF3">
    <property type="entry name" value="SULFOQUINOVOSYL TRANSFERASE SQD2"/>
    <property type="match status" value="1"/>
</dbReference>
<dbReference type="Gene3D" id="3.40.50.2000">
    <property type="entry name" value="Glycogen Phosphorylase B"/>
    <property type="match status" value="2"/>
</dbReference>
<keyword evidence="4" id="KW-1185">Reference proteome</keyword>
<reference evidence="4" key="1">
    <citation type="submission" date="2016-11" db="EMBL/GenBank/DDBJ databases">
        <authorList>
            <person name="Varghese N."/>
            <person name="Submissions S."/>
        </authorList>
    </citation>
    <scope>NUCLEOTIDE SEQUENCE [LARGE SCALE GENOMIC DNA]</scope>
    <source>
        <strain evidence="4">UWOS</strain>
    </source>
</reference>
<dbReference type="GO" id="GO:0016758">
    <property type="term" value="F:hexosyltransferase activity"/>
    <property type="evidence" value="ECO:0007669"/>
    <property type="project" value="TreeGrafter"/>
</dbReference>
<gene>
    <name evidence="3" type="ORF">SAMN05720469_1242</name>
</gene>
<evidence type="ECO:0000313" key="4">
    <source>
        <dbReference type="Proteomes" id="UP000184275"/>
    </source>
</evidence>
<dbReference type="Proteomes" id="UP000184275">
    <property type="component" value="Unassembled WGS sequence"/>
</dbReference>
<feature type="domain" description="Glycosyltransferase subfamily 4-like N-terminal" evidence="2">
    <location>
        <begin position="15"/>
        <end position="185"/>
    </location>
</feature>
<dbReference type="PANTHER" id="PTHR45947">
    <property type="entry name" value="SULFOQUINOVOSYL TRANSFERASE SQD2"/>
    <property type="match status" value="1"/>
</dbReference>
<evidence type="ECO:0000259" key="1">
    <source>
        <dbReference type="Pfam" id="PF00534"/>
    </source>
</evidence>
<sequence>MKVALLTNEFPPDIYGGAGIHVQFLSRELRNHCEIEARAFGSQNDSEKNLNAIGFSPKLNSQPANPKLSKILNPLDINLQWMSSLQEIDVVHCHTWYSHFGGVLASRLLECPLILTTHSLEPHRPWKAEQLGNGGYQMSSWIERTAYEAADGVIAVSNEMKRDVMELYGVPADRVQVIYNGIDPDFYKPTFEPEVLDKYGIDKNKPFILFVGRITRQKGISQLISAIPHLKEDVQVVLCAGAPDTPELAAECETKIRALQATRKGIFWIQEMMQHKELRVLYSYASAFVTPSLYEPFGIINLEAMSCGTPVVGSAVGGIPEIIVDGKTGFLVPFEATSATNFEPKDPEVFQHALADKLNALLDNPDMAKKFGEASRQRAVDVFSWKSIAKQTFNFYETTIARYKAEGPRKCTK</sequence>
<dbReference type="NCBIfam" id="TIGR02149">
    <property type="entry name" value="glgA_Coryne"/>
    <property type="match status" value="1"/>
</dbReference>